<feature type="coiled-coil region" evidence="1">
    <location>
        <begin position="91"/>
        <end position="118"/>
    </location>
</feature>
<keyword evidence="2" id="KW-0812">Transmembrane</keyword>
<keyword evidence="1" id="KW-0175">Coiled coil</keyword>
<keyword evidence="2" id="KW-1133">Transmembrane helix</keyword>
<keyword evidence="2" id="KW-0472">Membrane</keyword>
<proteinExistence type="predicted"/>
<reference evidence="4" key="1">
    <citation type="submission" date="2017-09" db="EMBL/GenBank/DDBJ databases">
        <title>Depth-based differentiation of microbial function through sediment-hosted aquifers and enrichment of novel symbionts in the deep terrestrial subsurface.</title>
        <authorList>
            <person name="Probst A.J."/>
            <person name="Ladd B."/>
            <person name="Jarett J.K."/>
            <person name="Geller-Mcgrath D.E."/>
            <person name="Sieber C.M.K."/>
            <person name="Emerson J.B."/>
            <person name="Anantharaman K."/>
            <person name="Thomas B.C."/>
            <person name="Malmstrom R."/>
            <person name="Stieglmeier M."/>
            <person name="Klingl A."/>
            <person name="Woyke T."/>
            <person name="Ryan C.M."/>
            <person name="Banfield J.F."/>
        </authorList>
    </citation>
    <scope>NUCLEOTIDE SEQUENCE [LARGE SCALE GENOMIC DNA]</scope>
</reference>
<feature type="transmembrane region" description="Helical" evidence="2">
    <location>
        <begin position="151"/>
        <end position="172"/>
    </location>
</feature>
<dbReference type="Proteomes" id="UP000229901">
    <property type="component" value="Unassembled WGS sequence"/>
</dbReference>
<sequence>MRTSRRGTSSNRGSVLVLLMCCIPILGWTGARVYNSIFFNKDCGGYLKRAADANQVDIAKKQLKLVVDYLEAHNLTQGYTSLVYNTPDEDIAFWYENLRAALDELQKVNEETSQLERSNVLMKLKETLLDDTGNGVSITKPSGIEVYPHNMFFAVFGIFGLLMVGVAGYLLLTGNCSVNAIEIMIIFAILVILTVVMVGAGGV</sequence>
<evidence type="ECO:0000313" key="3">
    <source>
        <dbReference type="EMBL" id="PIR93613.1"/>
    </source>
</evidence>
<name>A0A2H0V3F6_9BACT</name>
<evidence type="ECO:0000256" key="2">
    <source>
        <dbReference type="SAM" id="Phobius"/>
    </source>
</evidence>
<comment type="caution">
    <text evidence="3">The sequence shown here is derived from an EMBL/GenBank/DDBJ whole genome shotgun (WGS) entry which is preliminary data.</text>
</comment>
<dbReference type="AlphaFoldDB" id="A0A2H0V3F6"/>
<gene>
    <name evidence="3" type="ORF">COT97_05605</name>
</gene>
<accession>A0A2H0V3F6</accession>
<protein>
    <submittedName>
        <fullName evidence="3">Uncharacterized protein</fullName>
    </submittedName>
</protein>
<evidence type="ECO:0000313" key="4">
    <source>
        <dbReference type="Proteomes" id="UP000229901"/>
    </source>
</evidence>
<feature type="transmembrane region" description="Helical" evidence="2">
    <location>
        <begin position="12"/>
        <end position="31"/>
    </location>
</feature>
<evidence type="ECO:0000256" key="1">
    <source>
        <dbReference type="SAM" id="Coils"/>
    </source>
</evidence>
<feature type="transmembrane region" description="Helical" evidence="2">
    <location>
        <begin position="184"/>
        <end position="202"/>
    </location>
</feature>
<dbReference type="EMBL" id="PFAP01000047">
    <property type="protein sequence ID" value="PIR93613.1"/>
    <property type="molecule type" value="Genomic_DNA"/>
</dbReference>
<organism evidence="3 4">
    <name type="scientific">Candidatus Falkowbacteria bacterium CG10_big_fil_rev_8_21_14_0_10_39_11</name>
    <dbReference type="NCBI Taxonomy" id="1974565"/>
    <lineage>
        <taxon>Bacteria</taxon>
        <taxon>Candidatus Falkowiibacteriota</taxon>
    </lineage>
</organism>